<evidence type="ECO:0000256" key="1">
    <source>
        <dbReference type="ARBA" id="ARBA00004127"/>
    </source>
</evidence>
<evidence type="ECO:0000256" key="6">
    <source>
        <dbReference type="ARBA" id="ARBA00022989"/>
    </source>
</evidence>
<dbReference type="InterPro" id="IPR011541">
    <property type="entry name" value="Ni/Co_transpt_high_affinity"/>
</dbReference>
<keyword evidence="4" id="KW-0533">Nickel</keyword>
<evidence type="ECO:0000256" key="5">
    <source>
        <dbReference type="ARBA" id="ARBA00022692"/>
    </source>
</evidence>
<feature type="transmembrane region" description="Helical" evidence="8">
    <location>
        <begin position="22"/>
        <end position="50"/>
    </location>
</feature>
<keyword evidence="11" id="KW-1185">Reference proteome</keyword>
<evidence type="ECO:0000256" key="7">
    <source>
        <dbReference type="ARBA" id="ARBA00023136"/>
    </source>
</evidence>
<comment type="caution">
    <text evidence="8">Lacks conserved residue(s) required for the propagation of feature annotation.</text>
</comment>
<evidence type="ECO:0000256" key="2">
    <source>
        <dbReference type="ARBA" id="ARBA00010892"/>
    </source>
</evidence>
<gene>
    <name evidence="10" type="primary">SPOSA6832_01753</name>
</gene>
<accession>A0A0D6EKN3</accession>
<feature type="region of interest" description="Disordered" evidence="9">
    <location>
        <begin position="98"/>
        <end position="117"/>
    </location>
</feature>
<comment type="similarity">
    <text evidence="2 8">Belongs to the NiCoT transporter (TC 2.A.52) family.</text>
</comment>
<evidence type="ECO:0000256" key="9">
    <source>
        <dbReference type="SAM" id="MobiDB-lite"/>
    </source>
</evidence>
<evidence type="ECO:0000256" key="3">
    <source>
        <dbReference type="ARBA" id="ARBA00022448"/>
    </source>
</evidence>
<dbReference type="PANTHER" id="PTHR31611:SF0">
    <property type="entry name" value="HIGH-AFFINITY NICKEL TRANSPORT PROTEIN NIC1"/>
    <property type="match status" value="1"/>
</dbReference>
<proteinExistence type="inferred from homology"/>
<keyword evidence="3 8" id="KW-0813">Transport</keyword>
<feature type="transmembrane region" description="Helical" evidence="8">
    <location>
        <begin position="56"/>
        <end position="75"/>
    </location>
</feature>
<dbReference type="OrthoDB" id="5197598at2759"/>
<dbReference type="AlphaFoldDB" id="A0A0D6EKN3"/>
<evidence type="ECO:0000313" key="10">
    <source>
        <dbReference type="EMBL" id="CEQ40165.1"/>
    </source>
</evidence>
<name>A0A0D6EKN3_SPOSA</name>
<dbReference type="GO" id="GO:0015099">
    <property type="term" value="F:nickel cation transmembrane transporter activity"/>
    <property type="evidence" value="ECO:0007669"/>
    <property type="project" value="UniProtKB-UniRule"/>
</dbReference>
<dbReference type="GO" id="GO:0005886">
    <property type="term" value="C:plasma membrane"/>
    <property type="evidence" value="ECO:0007669"/>
    <property type="project" value="UniProtKB-SubCell"/>
</dbReference>
<comment type="subcellular location">
    <subcellularLocation>
        <location evidence="8">Cell membrane</location>
        <topology evidence="8">Multi-pass membrane protein</topology>
    </subcellularLocation>
    <subcellularLocation>
        <location evidence="1">Endomembrane system</location>
        <topology evidence="1">Multi-pass membrane protein</topology>
    </subcellularLocation>
</comment>
<dbReference type="Pfam" id="PF03824">
    <property type="entry name" value="NicO"/>
    <property type="match status" value="1"/>
</dbReference>
<reference evidence="11" key="1">
    <citation type="submission" date="2015-02" db="EMBL/GenBank/DDBJ databases">
        <authorList>
            <person name="Gon?alves P."/>
        </authorList>
    </citation>
    <scope>NUCLEOTIDE SEQUENCE [LARGE SCALE GENOMIC DNA]</scope>
</reference>
<dbReference type="InterPro" id="IPR004688">
    <property type="entry name" value="Ni/Co_transpt"/>
</dbReference>
<keyword evidence="7 8" id="KW-0472">Membrane</keyword>
<evidence type="ECO:0000256" key="4">
    <source>
        <dbReference type="ARBA" id="ARBA00022596"/>
    </source>
</evidence>
<organism evidence="10 11">
    <name type="scientific">Sporidiobolus salmonicolor</name>
    <name type="common">Yeast-like fungus</name>
    <name type="synonym">Sporobolomyces salmonicolor</name>
    <dbReference type="NCBI Taxonomy" id="5005"/>
    <lineage>
        <taxon>Eukaryota</taxon>
        <taxon>Fungi</taxon>
        <taxon>Dikarya</taxon>
        <taxon>Basidiomycota</taxon>
        <taxon>Pucciniomycotina</taxon>
        <taxon>Microbotryomycetes</taxon>
        <taxon>Sporidiobolales</taxon>
        <taxon>Sporidiobolaceae</taxon>
        <taxon>Sporobolomyces</taxon>
    </lineage>
</organism>
<keyword evidence="6 8" id="KW-1133">Transmembrane helix</keyword>
<dbReference type="EMBL" id="CENE01000005">
    <property type="protein sequence ID" value="CEQ40165.1"/>
    <property type="molecule type" value="Genomic_DNA"/>
</dbReference>
<evidence type="ECO:0000256" key="8">
    <source>
        <dbReference type="RuleBase" id="RU362101"/>
    </source>
</evidence>
<dbReference type="Proteomes" id="UP000243876">
    <property type="component" value="Unassembled WGS sequence"/>
</dbReference>
<protein>
    <recommendedName>
        <fullName evidence="8">Nickel/cobalt efflux system</fullName>
    </recommendedName>
</protein>
<sequence length="316" mass="34609">MDHIVAIDNVTRNLVSMGKLPVTVGLFFSLGHSTIVISMTIAIIIATSAIDKLPDISSVGGVIAVINSVVLWQSLRLAKRRRQLKEAMRAEQADIVPVAESTPDPTMSKKLDDEEADQPQTEELVPGLQATTSLLGISALARSGSSRIPTAQIILLPLLFTAGMTAVDSLDSMFMLGAYTFPSRAHQLEEKEGGREGEGVTWWKRLRVFERGEERVEEAKAEERARQLPAPDQNKLLSMSVVLTVISIVVALLISIPTTTRDSPVDGGASAGYLGAGVVSIFVLVFSGWGVQHYWRRRQERRRRRAEGHVEMEEKA</sequence>
<feature type="transmembrane region" description="Helical" evidence="8">
    <location>
        <begin position="236"/>
        <end position="256"/>
    </location>
</feature>
<dbReference type="PANTHER" id="PTHR31611">
    <property type="entry name" value="HIGH-AFFINITY NICKEL TRANSPORT PROTEIN NIC1"/>
    <property type="match status" value="1"/>
</dbReference>
<keyword evidence="5 8" id="KW-0812">Transmembrane</keyword>
<evidence type="ECO:0000313" key="11">
    <source>
        <dbReference type="Proteomes" id="UP000243876"/>
    </source>
</evidence>
<feature type="transmembrane region" description="Helical" evidence="8">
    <location>
        <begin position="271"/>
        <end position="295"/>
    </location>
</feature>
<dbReference type="GO" id="GO:0012505">
    <property type="term" value="C:endomembrane system"/>
    <property type="evidence" value="ECO:0007669"/>
    <property type="project" value="UniProtKB-SubCell"/>
</dbReference>